<reference evidence="13 14" key="1">
    <citation type="submission" date="2014-07" db="EMBL/GenBank/DDBJ databases">
        <authorList>
            <person name="McCorrison J."/>
            <person name="Sanka R."/>
            <person name="Torralba M."/>
            <person name="Gillis M."/>
            <person name="Haft D.H."/>
            <person name="Methe B."/>
            <person name="Sutton G."/>
            <person name="Nelson K.E."/>
        </authorList>
    </citation>
    <scope>NUCLEOTIDE SEQUENCE [LARGE SCALE GENOMIC DNA]</scope>
    <source>
        <strain evidence="13 14">DNF00450</strain>
    </source>
</reference>
<dbReference type="InterPro" id="IPR051124">
    <property type="entry name" value="Phosphate_Transport_Permease"/>
</dbReference>
<comment type="subcellular location">
    <subcellularLocation>
        <location evidence="1 9">Cell membrane</location>
        <topology evidence="1 9">Multi-pass membrane protein</topology>
    </subcellularLocation>
</comment>
<accession>A0A095Y0Y8</accession>
<keyword evidence="7 9" id="KW-1133">Transmembrane helix</keyword>
<evidence type="ECO:0000256" key="8">
    <source>
        <dbReference type="ARBA" id="ARBA00023136"/>
    </source>
</evidence>
<dbReference type="RefSeq" id="WP_035122761.1">
    <property type="nucleotide sequence ID" value="NZ_JRNE01000059.1"/>
</dbReference>
<dbReference type="PANTHER" id="PTHR30425:SF1">
    <property type="entry name" value="PHOSPHATE TRANSPORT SYSTEM PERMEASE PROTEIN PSTC"/>
    <property type="match status" value="1"/>
</dbReference>
<keyword evidence="4 10" id="KW-1003">Cell membrane</keyword>
<dbReference type="InterPro" id="IPR035906">
    <property type="entry name" value="MetI-like_sf"/>
</dbReference>
<sequence length="350" mass="36768">MTSSTSASGEPAMAEKDRAAASALDAPRNGSGEEPAGGEPVVAKGVVRPGDRIFNFLSVGAASLVTVSIIAIAIFLLLRAVPSMRNNEANFFTYSDRWNLNDTAAMYFGIPNLFLVTVAVSVLALLFAMPVALGIAIFLTSYAPKKAVKPLGYLVDLLAAVPSIVYGLWGFMALGPALGGFYNWAASNLGGIFLFSTYPNSPAFETGRNLFTGGVVLAIMILPVIAATTREVFVQTPRGHIEASLALGATRWETVRLAVLPFGKSGYISGSMLGLGRALGETMALYMVISPSNAFRGSFFEGGTTFATAIANAAPEFNDDLKAGAYMSAGLVLFFLTFVVNSAARIIAKK</sequence>
<feature type="transmembrane region" description="Helical" evidence="9">
    <location>
        <begin position="181"/>
        <end position="198"/>
    </location>
</feature>
<keyword evidence="6 9" id="KW-0812">Transmembrane</keyword>
<dbReference type="PROSITE" id="PS50928">
    <property type="entry name" value="ABC_TM1"/>
    <property type="match status" value="1"/>
</dbReference>
<evidence type="ECO:0000256" key="10">
    <source>
        <dbReference type="RuleBase" id="RU363054"/>
    </source>
</evidence>
<dbReference type="Proteomes" id="UP000029548">
    <property type="component" value="Unassembled WGS sequence"/>
</dbReference>
<dbReference type="InterPro" id="IPR011864">
    <property type="entry name" value="Phosphate_PstC"/>
</dbReference>
<feature type="transmembrane region" description="Helical" evidence="9">
    <location>
        <begin position="151"/>
        <end position="169"/>
    </location>
</feature>
<dbReference type="GO" id="GO:0005886">
    <property type="term" value="C:plasma membrane"/>
    <property type="evidence" value="ECO:0007669"/>
    <property type="project" value="UniProtKB-SubCell"/>
</dbReference>
<evidence type="ECO:0000259" key="12">
    <source>
        <dbReference type="PROSITE" id="PS50928"/>
    </source>
</evidence>
<dbReference type="InterPro" id="IPR000515">
    <property type="entry name" value="MetI-like"/>
</dbReference>
<feature type="transmembrane region" description="Helical" evidence="9">
    <location>
        <begin position="53"/>
        <end position="78"/>
    </location>
</feature>
<dbReference type="Gene3D" id="1.10.3720.10">
    <property type="entry name" value="MetI-like"/>
    <property type="match status" value="1"/>
</dbReference>
<organism evidence="13 14">
    <name type="scientific">Corynebacterium freneyi DNF00450</name>
    <dbReference type="NCBI Taxonomy" id="1287475"/>
    <lineage>
        <taxon>Bacteria</taxon>
        <taxon>Bacillati</taxon>
        <taxon>Actinomycetota</taxon>
        <taxon>Actinomycetes</taxon>
        <taxon>Mycobacteriales</taxon>
        <taxon>Corynebacteriaceae</taxon>
        <taxon>Corynebacterium</taxon>
    </lineage>
</organism>
<evidence type="ECO:0000256" key="7">
    <source>
        <dbReference type="ARBA" id="ARBA00022989"/>
    </source>
</evidence>
<feature type="transmembrane region" description="Helical" evidence="9">
    <location>
        <begin position="210"/>
        <end position="228"/>
    </location>
</feature>
<dbReference type="NCBIfam" id="TIGR02138">
    <property type="entry name" value="phosphate_pstC"/>
    <property type="match status" value="1"/>
</dbReference>
<feature type="region of interest" description="Disordered" evidence="11">
    <location>
        <begin position="1"/>
        <end position="41"/>
    </location>
</feature>
<proteinExistence type="inferred from homology"/>
<comment type="function">
    <text evidence="10">Part of the binding-protein-dependent transport system for phosphate; probably responsible for the translocation of the substrate across the membrane.</text>
</comment>
<dbReference type="EMBL" id="JRNE01000059">
    <property type="protein sequence ID" value="KGF16115.1"/>
    <property type="molecule type" value="Genomic_DNA"/>
</dbReference>
<comment type="similarity">
    <text evidence="2 10">Belongs to the binding-protein-dependent transport system permease family. CysTW subfamily.</text>
</comment>
<evidence type="ECO:0000256" key="6">
    <source>
        <dbReference type="ARBA" id="ARBA00022692"/>
    </source>
</evidence>
<keyword evidence="3 9" id="KW-0813">Transport</keyword>
<feature type="domain" description="ABC transmembrane type-1" evidence="12">
    <location>
        <begin position="114"/>
        <end position="344"/>
    </location>
</feature>
<evidence type="ECO:0000256" key="11">
    <source>
        <dbReference type="SAM" id="MobiDB-lite"/>
    </source>
</evidence>
<feature type="transmembrane region" description="Helical" evidence="9">
    <location>
        <begin position="113"/>
        <end position="139"/>
    </location>
</feature>
<evidence type="ECO:0000313" key="13">
    <source>
        <dbReference type="EMBL" id="KGF16115.1"/>
    </source>
</evidence>
<evidence type="ECO:0000313" key="14">
    <source>
        <dbReference type="Proteomes" id="UP000029548"/>
    </source>
</evidence>
<keyword evidence="5 10" id="KW-0592">Phosphate transport</keyword>
<dbReference type="AlphaFoldDB" id="A0A095Y0Y8"/>
<comment type="caution">
    <text evidence="13">The sequence shown here is derived from an EMBL/GenBank/DDBJ whole genome shotgun (WGS) entry which is preliminary data.</text>
</comment>
<dbReference type="Pfam" id="PF00528">
    <property type="entry name" value="BPD_transp_1"/>
    <property type="match status" value="1"/>
</dbReference>
<evidence type="ECO:0000256" key="1">
    <source>
        <dbReference type="ARBA" id="ARBA00004651"/>
    </source>
</evidence>
<evidence type="ECO:0000256" key="9">
    <source>
        <dbReference type="RuleBase" id="RU363032"/>
    </source>
</evidence>
<keyword evidence="8 9" id="KW-0472">Membrane</keyword>
<dbReference type="GO" id="GO:0006817">
    <property type="term" value="P:phosphate ion transport"/>
    <property type="evidence" value="ECO:0007669"/>
    <property type="project" value="UniProtKB-KW"/>
</dbReference>
<gene>
    <name evidence="13" type="ORF">HMPREF1650_09230</name>
</gene>
<evidence type="ECO:0000256" key="4">
    <source>
        <dbReference type="ARBA" id="ARBA00022475"/>
    </source>
</evidence>
<name>A0A095Y0Y8_9CORY</name>
<dbReference type="PANTHER" id="PTHR30425">
    <property type="entry name" value="PHOSPHATE TRANSPORT SYSTEM PERMEASE PROTEIN PST"/>
    <property type="match status" value="1"/>
</dbReference>
<protein>
    <recommendedName>
        <fullName evidence="10">Phosphate transport system permease protein</fullName>
    </recommendedName>
</protein>
<evidence type="ECO:0000256" key="5">
    <source>
        <dbReference type="ARBA" id="ARBA00022592"/>
    </source>
</evidence>
<dbReference type="GO" id="GO:0005315">
    <property type="term" value="F:phosphate transmembrane transporter activity"/>
    <property type="evidence" value="ECO:0007669"/>
    <property type="project" value="InterPro"/>
</dbReference>
<evidence type="ECO:0000256" key="3">
    <source>
        <dbReference type="ARBA" id="ARBA00022448"/>
    </source>
</evidence>
<dbReference type="SUPFAM" id="SSF161098">
    <property type="entry name" value="MetI-like"/>
    <property type="match status" value="1"/>
</dbReference>
<evidence type="ECO:0000256" key="2">
    <source>
        <dbReference type="ARBA" id="ARBA00007069"/>
    </source>
</evidence>
<feature type="transmembrane region" description="Helical" evidence="9">
    <location>
        <begin position="325"/>
        <end position="348"/>
    </location>
</feature>
<dbReference type="CDD" id="cd06261">
    <property type="entry name" value="TM_PBP2"/>
    <property type="match status" value="1"/>
</dbReference>
<dbReference type="eggNOG" id="COG0573">
    <property type="taxonomic scope" value="Bacteria"/>
</dbReference>